<dbReference type="Gene3D" id="3.40.50.2300">
    <property type="match status" value="1"/>
</dbReference>
<dbReference type="RefSeq" id="WP_127047829.1">
    <property type="nucleotide sequence ID" value="NZ_RZGZ01000002.1"/>
</dbReference>
<dbReference type="AlphaFoldDB" id="A0A433JRD0"/>
<dbReference type="Proteomes" id="UP000274909">
    <property type="component" value="Unassembled WGS sequence"/>
</dbReference>
<keyword evidence="4 7" id="KW-0238">DNA-binding</keyword>
<evidence type="ECO:0000256" key="1">
    <source>
        <dbReference type="ARBA" id="ARBA00022553"/>
    </source>
</evidence>
<dbReference type="GO" id="GO:0032993">
    <property type="term" value="C:protein-DNA complex"/>
    <property type="evidence" value="ECO:0007669"/>
    <property type="project" value="TreeGrafter"/>
</dbReference>
<sequence length="242" mass="26841">MDSPPTAATSIRVLVVDDEPNLRHLLSAVLARQGWTVETASTGRAAVEAARRLRPHLMVLDVVLPDIDGVDVLRTIRGDLPETMVLFLTANGTVANRITGIAAGGDDYVAKPFSVEEVVVRLRGLLRRSPLLGSGAPTPILEVGDLRLNEDNHEVSRGGVEIRLTATEFALLRFLMLNADRVLTREQILDRVWEYDFGRESNVVEIYISYLRKKIDLGRSPMIHTLRRVGYILRASTEPAQL</sequence>
<dbReference type="InterPro" id="IPR036388">
    <property type="entry name" value="WH-like_DNA-bd_sf"/>
</dbReference>
<dbReference type="InterPro" id="IPR039420">
    <property type="entry name" value="WalR-like"/>
</dbReference>
<protein>
    <submittedName>
        <fullName evidence="10">Response regulator transcription factor</fullName>
    </submittedName>
</protein>
<dbReference type="OrthoDB" id="9793321at2"/>
<dbReference type="PANTHER" id="PTHR48111:SF28">
    <property type="entry name" value="TRANSCRIPTIONAL REGULATORY PROTEIN TCRX-RELATED"/>
    <property type="match status" value="1"/>
</dbReference>
<dbReference type="Pfam" id="PF00072">
    <property type="entry name" value="Response_reg"/>
    <property type="match status" value="1"/>
</dbReference>
<evidence type="ECO:0000313" key="11">
    <source>
        <dbReference type="Proteomes" id="UP000274909"/>
    </source>
</evidence>
<dbReference type="PROSITE" id="PS51755">
    <property type="entry name" value="OMPR_PHOB"/>
    <property type="match status" value="1"/>
</dbReference>
<dbReference type="FunFam" id="1.10.10.10:FF:000005">
    <property type="entry name" value="Two-component system response regulator"/>
    <property type="match status" value="1"/>
</dbReference>
<evidence type="ECO:0000259" key="8">
    <source>
        <dbReference type="PROSITE" id="PS50110"/>
    </source>
</evidence>
<evidence type="ECO:0000256" key="3">
    <source>
        <dbReference type="ARBA" id="ARBA00023015"/>
    </source>
</evidence>
<evidence type="ECO:0000256" key="4">
    <source>
        <dbReference type="ARBA" id="ARBA00023125"/>
    </source>
</evidence>
<evidence type="ECO:0000256" key="7">
    <source>
        <dbReference type="PROSITE-ProRule" id="PRU01091"/>
    </source>
</evidence>
<dbReference type="Gene3D" id="1.10.10.10">
    <property type="entry name" value="Winged helix-like DNA-binding domain superfamily/Winged helix DNA-binding domain"/>
    <property type="match status" value="1"/>
</dbReference>
<reference evidence="10 11" key="1">
    <citation type="submission" date="2018-12" db="EMBL/GenBank/DDBJ databases">
        <authorList>
            <person name="Li F."/>
        </authorList>
    </citation>
    <scope>NUCLEOTIDE SEQUENCE [LARGE SCALE GENOMIC DNA]</scope>
    <source>
        <strain evidence="10 11">EGI 6500705</strain>
    </source>
</reference>
<dbReference type="GO" id="GO:0000976">
    <property type="term" value="F:transcription cis-regulatory region binding"/>
    <property type="evidence" value="ECO:0007669"/>
    <property type="project" value="TreeGrafter"/>
</dbReference>
<dbReference type="GO" id="GO:0006355">
    <property type="term" value="P:regulation of DNA-templated transcription"/>
    <property type="evidence" value="ECO:0007669"/>
    <property type="project" value="InterPro"/>
</dbReference>
<dbReference type="InterPro" id="IPR011006">
    <property type="entry name" value="CheY-like_superfamily"/>
</dbReference>
<evidence type="ECO:0000256" key="2">
    <source>
        <dbReference type="ARBA" id="ARBA00023012"/>
    </source>
</evidence>
<dbReference type="CDD" id="cd00383">
    <property type="entry name" value="trans_reg_C"/>
    <property type="match status" value="1"/>
</dbReference>
<gene>
    <name evidence="10" type="ORF">ELQ94_04985</name>
</gene>
<keyword evidence="5" id="KW-0804">Transcription</keyword>
<name>A0A433JRD0_9MICO</name>
<proteinExistence type="predicted"/>
<evidence type="ECO:0000313" key="10">
    <source>
        <dbReference type="EMBL" id="RUR00903.1"/>
    </source>
</evidence>
<keyword evidence="1 6" id="KW-0597">Phosphoprotein</keyword>
<dbReference type="GO" id="GO:0000156">
    <property type="term" value="F:phosphorelay response regulator activity"/>
    <property type="evidence" value="ECO:0007669"/>
    <property type="project" value="TreeGrafter"/>
</dbReference>
<dbReference type="Gene3D" id="6.10.250.690">
    <property type="match status" value="1"/>
</dbReference>
<feature type="modified residue" description="4-aspartylphosphate" evidence="6">
    <location>
        <position position="61"/>
    </location>
</feature>
<keyword evidence="2" id="KW-0902">Two-component regulatory system</keyword>
<dbReference type="SMART" id="SM00448">
    <property type="entry name" value="REC"/>
    <property type="match status" value="1"/>
</dbReference>
<keyword evidence="3" id="KW-0805">Transcription regulation</keyword>
<dbReference type="InterPro" id="IPR001867">
    <property type="entry name" value="OmpR/PhoB-type_DNA-bd"/>
</dbReference>
<feature type="domain" description="Response regulatory" evidence="8">
    <location>
        <begin position="12"/>
        <end position="126"/>
    </location>
</feature>
<evidence type="ECO:0000259" key="9">
    <source>
        <dbReference type="PROSITE" id="PS51755"/>
    </source>
</evidence>
<evidence type="ECO:0000256" key="5">
    <source>
        <dbReference type="ARBA" id="ARBA00023163"/>
    </source>
</evidence>
<dbReference type="PANTHER" id="PTHR48111">
    <property type="entry name" value="REGULATOR OF RPOS"/>
    <property type="match status" value="1"/>
</dbReference>
<feature type="DNA-binding region" description="OmpR/PhoB-type" evidence="7">
    <location>
        <begin position="138"/>
        <end position="235"/>
    </location>
</feature>
<dbReference type="EMBL" id="RZGZ01000002">
    <property type="protein sequence ID" value="RUR00903.1"/>
    <property type="molecule type" value="Genomic_DNA"/>
</dbReference>
<dbReference type="GO" id="GO:0005829">
    <property type="term" value="C:cytosol"/>
    <property type="evidence" value="ECO:0007669"/>
    <property type="project" value="TreeGrafter"/>
</dbReference>
<evidence type="ECO:0000256" key="6">
    <source>
        <dbReference type="PROSITE-ProRule" id="PRU00169"/>
    </source>
</evidence>
<dbReference type="Pfam" id="PF00486">
    <property type="entry name" value="Trans_reg_C"/>
    <property type="match status" value="1"/>
</dbReference>
<dbReference type="SMART" id="SM00862">
    <property type="entry name" value="Trans_reg_C"/>
    <property type="match status" value="1"/>
</dbReference>
<dbReference type="SUPFAM" id="SSF52172">
    <property type="entry name" value="CheY-like"/>
    <property type="match status" value="1"/>
</dbReference>
<accession>A0A433JRD0</accession>
<dbReference type="PROSITE" id="PS50110">
    <property type="entry name" value="RESPONSE_REGULATORY"/>
    <property type="match status" value="1"/>
</dbReference>
<dbReference type="InterPro" id="IPR001789">
    <property type="entry name" value="Sig_transdc_resp-reg_receiver"/>
</dbReference>
<feature type="domain" description="OmpR/PhoB-type" evidence="9">
    <location>
        <begin position="138"/>
        <end position="235"/>
    </location>
</feature>
<organism evidence="10 11">
    <name type="scientific">Labedella endophytica</name>
    <dbReference type="NCBI Taxonomy" id="1523160"/>
    <lineage>
        <taxon>Bacteria</taxon>
        <taxon>Bacillati</taxon>
        <taxon>Actinomycetota</taxon>
        <taxon>Actinomycetes</taxon>
        <taxon>Micrococcales</taxon>
        <taxon>Microbacteriaceae</taxon>
        <taxon>Labedella</taxon>
    </lineage>
</organism>
<keyword evidence="11" id="KW-1185">Reference proteome</keyword>
<comment type="caution">
    <text evidence="10">The sequence shown here is derived from an EMBL/GenBank/DDBJ whole genome shotgun (WGS) entry which is preliminary data.</text>
</comment>